<dbReference type="EMBL" id="JAUEPT010000036">
    <property type="protein sequence ID" value="KAK0439850.1"/>
    <property type="molecule type" value="Genomic_DNA"/>
</dbReference>
<organism evidence="2 3">
    <name type="scientific">Armillaria borealis</name>
    <dbReference type="NCBI Taxonomy" id="47425"/>
    <lineage>
        <taxon>Eukaryota</taxon>
        <taxon>Fungi</taxon>
        <taxon>Dikarya</taxon>
        <taxon>Basidiomycota</taxon>
        <taxon>Agaricomycotina</taxon>
        <taxon>Agaricomycetes</taxon>
        <taxon>Agaricomycetidae</taxon>
        <taxon>Agaricales</taxon>
        <taxon>Marasmiineae</taxon>
        <taxon>Physalacriaceae</taxon>
        <taxon>Armillaria</taxon>
    </lineage>
</organism>
<evidence type="ECO:0000313" key="2">
    <source>
        <dbReference type="EMBL" id="KAK0439850.1"/>
    </source>
</evidence>
<dbReference type="AlphaFoldDB" id="A0AA39MNF7"/>
<proteinExistence type="predicted"/>
<dbReference type="Pfam" id="PF01814">
    <property type="entry name" value="Hemerythrin"/>
    <property type="match status" value="1"/>
</dbReference>
<feature type="domain" description="Hemerythrin-like" evidence="1">
    <location>
        <begin position="45"/>
        <end position="164"/>
    </location>
</feature>
<evidence type="ECO:0000259" key="1">
    <source>
        <dbReference type="Pfam" id="PF01814"/>
    </source>
</evidence>
<name>A0AA39MNF7_9AGAR</name>
<dbReference type="InterPro" id="IPR012312">
    <property type="entry name" value="Hemerythrin-like"/>
</dbReference>
<sequence length="231" mass="26844">MVYSHHNFLTRNLSVFLSRRRLNPAHSNLFSLSRTMATGRAQKTLTAAIKEDHEEMYEYYDHYVKASGNTDAQARWSRQLTWEIARHAVGEEIVVYPLMEKLLGEKGLKLADEDRDDHQRVKEMLSDLEYMEPGSQDHQTQLKQIMDHLHEHNDNEETKDLPLLEPVLGVENSKKTASTFRTTKKFVPTRAHPSAPNKPPYETFLGFLTMPIDKLKDMFSAFPTEEEKKQE</sequence>
<reference evidence="2" key="1">
    <citation type="submission" date="2023-06" db="EMBL/GenBank/DDBJ databases">
        <authorList>
            <consortium name="Lawrence Berkeley National Laboratory"/>
            <person name="Ahrendt S."/>
            <person name="Sahu N."/>
            <person name="Indic B."/>
            <person name="Wong-Bajracharya J."/>
            <person name="Merenyi Z."/>
            <person name="Ke H.-M."/>
            <person name="Monk M."/>
            <person name="Kocsube S."/>
            <person name="Drula E."/>
            <person name="Lipzen A."/>
            <person name="Balint B."/>
            <person name="Henrissat B."/>
            <person name="Andreopoulos B."/>
            <person name="Martin F.M."/>
            <person name="Harder C.B."/>
            <person name="Rigling D."/>
            <person name="Ford K.L."/>
            <person name="Foster G.D."/>
            <person name="Pangilinan J."/>
            <person name="Papanicolaou A."/>
            <person name="Barry K."/>
            <person name="LaButti K."/>
            <person name="Viragh M."/>
            <person name="Koriabine M."/>
            <person name="Yan M."/>
            <person name="Riley R."/>
            <person name="Champramary S."/>
            <person name="Plett K.L."/>
            <person name="Tsai I.J."/>
            <person name="Slot J."/>
            <person name="Sipos G."/>
            <person name="Plett J."/>
            <person name="Nagy L.G."/>
            <person name="Grigoriev I.V."/>
        </authorList>
    </citation>
    <scope>NUCLEOTIDE SEQUENCE</scope>
    <source>
        <strain evidence="2">FPL87.14</strain>
    </source>
</reference>
<keyword evidence="3" id="KW-1185">Reference proteome</keyword>
<accession>A0AA39MNF7</accession>
<dbReference type="PANTHER" id="PTHR35585">
    <property type="entry name" value="HHE DOMAIN PROTEIN (AFU_ORTHOLOGUE AFUA_4G00730)"/>
    <property type="match status" value="1"/>
</dbReference>
<protein>
    <recommendedName>
        <fullName evidence="1">Hemerythrin-like domain-containing protein</fullName>
    </recommendedName>
</protein>
<gene>
    <name evidence="2" type="ORF">EV421DRAFT_831674</name>
</gene>
<dbReference type="Proteomes" id="UP001175226">
    <property type="component" value="Unassembled WGS sequence"/>
</dbReference>
<dbReference type="PANTHER" id="PTHR35585:SF1">
    <property type="entry name" value="HHE DOMAIN PROTEIN (AFU_ORTHOLOGUE AFUA_4G00730)"/>
    <property type="match status" value="1"/>
</dbReference>
<evidence type="ECO:0000313" key="3">
    <source>
        <dbReference type="Proteomes" id="UP001175226"/>
    </source>
</evidence>
<comment type="caution">
    <text evidence="2">The sequence shown here is derived from an EMBL/GenBank/DDBJ whole genome shotgun (WGS) entry which is preliminary data.</text>
</comment>